<dbReference type="GO" id="GO:0008270">
    <property type="term" value="F:zinc ion binding"/>
    <property type="evidence" value="ECO:0007669"/>
    <property type="project" value="UniProtKB-KW"/>
</dbReference>
<evidence type="ECO:0000256" key="7">
    <source>
        <dbReference type="ARBA" id="ARBA00023242"/>
    </source>
</evidence>
<dbReference type="Gene3D" id="3.30.40.10">
    <property type="entry name" value="Zinc/RING finger domain, C3HC4 (zinc finger)"/>
    <property type="match status" value="1"/>
</dbReference>
<protein>
    <recommendedName>
        <fullName evidence="3">Transcription factor BYE1</fullName>
    </recommendedName>
</protein>
<dbReference type="PANTHER" id="PTHR11477:SF0">
    <property type="entry name" value="IP08861P-RELATED"/>
    <property type="match status" value="1"/>
</dbReference>
<dbReference type="InterPro" id="IPR036575">
    <property type="entry name" value="TFIIS_cen_dom_sf"/>
</dbReference>
<keyword evidence="13" id="KW-1185">Reference proteome</keyword>
<dbReference type="SUPFAM" id="SSF57903">
    <property type="entry name" value="FYVE/PHD zinc finger"/>
    <property type="match status" value="1"/>
</dbReference>
<feature type="domain" description="PHD-type" evidence="10">
    <location>
        <begin position="59"/>
        <end position="127"/>
    </location>
</feature>
<keyword evidence="5 8" id="KW-0863">Zinc-finger</keyword>
<dbReference type="InterPro" id="IPR019787">
    <property type="entry name" value="Znf_PHD-finger"/>
</dbReference>
<dbReference type="Gene3D" id="1.10.472.30">
    <property type="entry name" value="Transcription elongation factor S-II, central domain"/>
    <property type="match status" value="1"/>
</dbReference>
<dbReference type="SMART" id="SM00510">
    <property type="entry name" value="TFS2M"/>
    <property type="match status" value="1"/>
</dbReference>
<feature type="compositionally biased region" description="Low complexity" evidence="9">
    <location>
        <begin position="227"/>
        <end position="242"/>
    </location>
</feature>
<dbReference type="InterPro" id="IPR019786">
    <property type="entry name" value="Zinc_finger_PHD-type_CS"/>
</dbReference>
<dbReference type="PROSITE" id="PS01359">
    <property type="entry name" value="ZF_PHD_1"/>
    <property type="match status" value="1"/>
</dbReference>
<dbReference type="SUPFAM" id="SSF46942">
    <property type="entry name" value="Elongation factor TFIIS domain 2"/>
    <property type="match status" value="1"/>
</dbReference>
<feature type="compositionally biased region" description="Acidic residues" evidence="9">
    <location>
        <begin position="181"/>
        <end position="194"/>
    </location>
</feature>
<dbReference type="Pfam" id="PF00628">
    <property type="entry name" value="PHD"/>
    <property type="match status" value="1"/>
</dbReference>
<dbReference type="Proteomes" id="UP000644660">
    <property type="component" value="Unassembled WGS sequence"/>
</dbReference>
<dbReference type="PANTHER" id="PTHR11477">
    <property type="entry name" value="TRANSCRIPTION FACTOR S-II ZINC FINGER DOMAIN-CONTAINING PROTEIN"/>
    <property type="match status" value="1"/>
</dbReference>
<comment type="function">
    <text evidence="1">Negative regulator of transcription elongation.</text>
</comment>
<evidence type="ECO:0000256" key="5">
    <source>
        <dbReference type="ARBA" id="ARBA00022771"/>
    </source>
</evidence>
<feature type="region of interest" description="Disordered" evidence="9">
    <location>
        <begin position="22"/>
        <end position="45"/>
    </location>
</feature>
<dbReference type="PROSITE" id="PS50016">
    <property type="entry name" value="ZF_PHD_2"/>
    <property type="match status" value="1"/>
</dbReference>
<dbReference type="InterPro" id="IPR013083">
    <property type="entry name" value="Znf_RING/FYVE/PHD"/>
</dbReference>
<evidence type="ECO:0000256" key="1">
    <source>
        <dbReference type="ARBA" id="ARBA00002311"/>
    </source>
</evidence>
<proteinExistence type="inferred from homology"/>
<evidence type="ECO:0000256" key="8">
    <source>
        <dbReference type="PROSITE-ProRule" id="PRU00146"/>
    </source>
</evidence>
<evidence type="ECO:0000256" key="2">
    <source>
        <dbReference type="ARBA" id="ARBA00011050"/>
    </source>
</evidence>
<dbReference type="SMART" id="SM00249">
    <property type="entry name" value="PHD"/>
    <property type="match status" value="1"/>
</dbReference>
<feature type="region of interest" description="Disordered" evidence="9">
    <location>
        <begin position="384"/>
        <end position="442"/>
    </location>
</feature>
<dbReference type="PROSITE" id="PS51321">
    <property type="entry name" value="TFIIS_CENTRAL"/>
    <property type="match status" value="1"/>
</dbReference>
<dbReference type="OrthoDB" id="79252at2759"/>
<keyword evidence="7" id="KW-0539">Nucleus</keyword>
<evidence type="ECO:0000259" key="11">
    <source>
        <dbReference type="PROSITE" id="PS51321"/>
    </source>
</evidence>
<dbReference type="GO" id="GO:0006351">
    <property type="term" value="P:DNA-templated transcription"/>
    <property type="evidence" value="ECO:0007669"/>
    <property type="project" value="InterPro"/>
</dbReference>
<organism evidence="12 13">
    <name type="scientific">Maudiozyma barnettii</name>
    <dbReference type="NCBI Taxonomy" id="61262"/>
    <lineage>
        <taxon>Eukaryota</taxon>
        <taxon>Fungi</taxon>
        <taxon>Dikarya</taxon>
        <taxon>Ascomycota</taxon>
        <taxon>Saccharomycotina</taxon>
        <taxon>Saccharomycetes</taxon>
        <taxon>Saccharomycetales</taxon>
        <taxon>Saccharomycetaceae</taxon>
        <taxon>Maudiozyma</taxon>
    </lineage>
</organism>
<keyword evidence="6" id="KW-0862">Zinc</keyword>
<keyword evidence="4" id="KW-0479">Metal-binding</keyword>
<reference evidence="12 13" key="1">
    <citation type="submission" date="2020-05" db="EMBL/GenBank/DDBJ databases">
        <authorList>
            <person name="Casaregola S."/>
            <person name="Devillers H."/>
            <person name="Grondin C."/>
        </authorList>
    </citation>
    <scope>NUCLEOTIDE SEQUENCE [LARGE SCALE GENOMIC DNA]</scope>
    <source>
        <strain evidence="12 13">CLIB 1767</strain>
    </source>
</reference>
<name>A0A8H2ZKP0_9SACH</name>
<dbReference type="EMBL" id="CAEFZW010000013">
    <property type="protein sequence ID" value="CAB4257163.1"/>
    <property type="molecule type" value="Genomic_DNA"/>
</dbReference>
<dbReference type="GeneID" id="64860272"/>
<evidence type="ECO:0000256" key="4">
    <source>
        <dbReference type="ARBA" id="ARBA00022723"/>
    </source>
</evidence>
<feature type="region of interest" description="Disordered" evidence="9">
    <location>
        <begin position="132"/>
        <end position="247"/>
    </location>
</feature>
<dbReference type="GO" id="GO:0005634">
    <property type="term" value="C:nucleus"/>
    <property type="evidence" value="ECO:0007669"/>
    <property type="project" value="TreeGrafter"/>
</dbReference>
<feature type="domain" description="TFIIS central" evidence="11">
    <location>
        <begin position="250"/>
        <end position="384"/>
    </location>
</feature>
<feature type="compositionally biased region" description="Acidic residues" evidence="9">
    <location>
        <begin position="147"/>
        <end position="172"/>
    </location>
</feature>
<comment type="caution">
    <text evidence="12">The sequence shown here is derived from an EMBL/GenBank/DDBJ whole genome shotgun (WGS) entry which is preliminary data.</text>
</comment>
<accession>A0A8H2ZKP0</accession>
<evidence type="ECO:0000256" key="3">
    <source>
        <dbReference type="ARBA" id="ARBA00021616"/>
    </source>
</evidence>
<dbReference type="RefSeq" id="XP_041409007.1">
    <property type="nucleotide sequence ID" value="XM_041553073.1"/>
</dbReference>
<dbReference type="Pfam" id="PF07500">
    <property type="entry name" value="TFIIS_M"/>
    <property type="match status" value="1"/>
</dbReference>
<comment type="similarity">
    <text evidence="2">Belongs to the BYE1 family.</text>
</comment>
<dbReference type="InterPro" id="IPR001965">
    <property type="entry name" value="Znf_PHD"/>
</dbReference>
<feature type="compositionally biased region" description="Low complexity" evidence="9">
    <location>
        <begin position="132"/>
        <end position="141"/>
    </location>
</feature>
<dbReference type="InterPro" id="IPR003618">
    <property type="entry name" value="TFIIS_cen_dom"/>
</dbReference>
<evidence type="ECO:0000313" key="13">
    <source>
        <dbReference type="Proteomes" id="UP000644660"/>
    </source>
</evidence>
<dbReference type="AlphaFoldDB" id="A0A8H2ZKP0"/>
<dbReference type="InterPro" id="IPR011011">
    <property type="entry name" value="Znf_FYVE_PHD"/>
</dbReference>
<evidence type="ECO:0000259" key="10">
    <source>
        <dbReference type="PROSITE" id="PS50016"/>
    </source>
</evidence>
<gene>
    <name evidence="12" type="ORF">KABA2_13S04378</name>
</gene>
<evidence type="ECO:0000256" key="6">
    <source>
        <dbReference type="ARBA" id="ARBA00022833"/>
    </source>
</evidence>
<evidence type="ECO:0000256" key="9">
    <source>
        <dbReference type="SAM" id="MobiDB-lite"/>
    </source>
</evidence>
<sequence>MAVRASTRANKGLNKHLEKLLQEEEEENALSQSTDSATARKRSKRQTFPKVLKEKIVEIVKCLPCGADDSNYNEETDKLGEMIQCDKCDTWQHIGCMTGGGKDETLVDIHPFLTNDKKYYCNRCKPNLYPLLLNSSSGNNNDTKVEEVEEEVEEEELPSADDDSDVYVEEEPVPGPPKNNDDDDEFVEMEDFEKDEPINSSSIKKKSKKRSISTSTKIPTNKKQNKSEPTSTTTTRNVSMTSEEQRSIKIRQNAKKMFIDLFTRYIIPDTTEVQTYTLPPNSTVEEIATQMGESLEKALFESCLDKTTKQLSKNYPEKVRSLFSNLKDKKNLDLKSHVINYSLPMDRLVRMNVNELANPDLQQYKKRRDTKSLNRFTIETDESANSAIIKNPDDFNEEPDEIYSKDNIRRRSISDDDLEKENQNKSETVNDTNNDEDKNRNNNYIQIIKTKETNTENENHNYSIPLKKVEITDPEVFWTTSGYLKFIGDTTELKRSVYNRVISDGNLLIEGRLSSEKGFAYLNEVKNLRNIVTYQLVNPPDSDAIANINAMSDSLLISNKILGITPKMTYEKIIYVIPATGNIIPEIFHSIYGDNTGFTSNIETFDKALFVVFVIKPELIN</sequence>
<feature type="compositionally biased region" description="Basic and acidic residues" evidence="9">
    <location>
        <begin position="402"/>
        <end position="424"/>
    </location>
</feature>
<evidence type="ECO:0000313" key="12">
    <source>
        <dbReference type="EMBL" id="CAB4257163.1"/>
    </source>
</evidence>